<evidence type="ECO:0000256" key="4">
    <source>
        <dbReference type="ARBA" id="ARBA00022525"/>
    </source>
</evidence>
<evidence type="ECO:0000256" key="6">
    <source>
        <dbReference type="ARBA" id="ARBA00022729"/>
    </source>
</evidence>
<name>A0A4Q4SWY6_9PEZI</name>
<feature type="region of interest" description="Disordered" evidence="10">
    <location>
        <begin position="110"/>
        <end position="136"/>
    </location>
</feature>
<dbReference type="GO" id="GO:0046872">
    <property type="term" value="F:metal ion binding"/>
    <property type="evidence" value="ECO:0007669"/>
    <property type="project" value="UniProtKB-UniRule"/>
</dbReference>
<feature type="binding site" description="axial binding residue" evidence="9">
    <location>
        <position position="48"/>
    </location>
    <ligand>
        <name>heme</name>
        <dbReference type="ChEBI" id="CHEBI:30413"/>
    </ligand>
    <ligandPart>
        <name>Fe</name>
        <dbReference type="ChEBI" id="CHEBI:18248"/>
    </ligandPart>
</feature>
<evidence type="ECO:0000256" key="9">
    <source>
        <dbReference type="PROSITE-ProRule" id="PRU01356"/>
    </source>
</evidence>
<feature type="chain" id="PRO_5020210081" description="CFEM domain-containing protein" evidence="11">
    <location>
        <begin position="18"/>
        <end position="160"/>
    </location>
</feature>
<dbReference type="STRING" id="155417.A0A4Q4SWY6"/>
<evidence type="ECO:0000256" key="3">
    <source>
        <dbReference type="ARBA" id="ARBA00010031"/>
    </source>
</evidence>
<sequence>MQIKTVAFSLLASLAAAQSIQELLQQIPSCAIPCLADASQAIGCAVNDNACQCRKADELTSEAIFCVSTDCEPAELGTTTDVSTQICLLVAKQAGGDAAESAGASATAAGTSAVSSNVDEPTATPTNEGESQTVETPAAAVRAGAGMGLLGAAAMVALAL</sequence>
<feature type="signal peptide" evidence="11">
    <location>
        <begin position="1"/>
        <end position="17"/>
    </location>
</feature>
<evidence type="ECO:0000256" key="1">
    <source>
        <dbReference type="ARBA" id="ARBA00004589"/>
    </source>
</evidence>
<keyword evidence="8" id="KW-0449">Lipoprotein</keyword>
<evidence type="ECO:0000256" key="7">
    <source>
        <dbReference type="ARBA" id="ARBA00023157"/>
    </source>
</evidence>
<evidence type="ECO:0000256" key="11">
    <source>
        <dbReference type="SAM" id="SignalP"/>
    </source>
</evidence>
<keyword evidence="6 11" id="KW-0732">Signal</keyword>
<keyword evidence="7 9" id="KW-1015">Disulfide bond</keyword>
<dbReference type="GO" id="GO:0098552">
    <property type="term" value="C:side of membrane"/>
    <property type="evidence" value="ECO:0007669"/>
    <property type="project" value="UniProtKB-KW"/>
</dbReference>
<dbReference type="Pfam" id="PF05730">
    <property type="entry name" value="CFEM"/>
    <property type="match status" value="1"/>
</dbReference>
<dbReference type="AlphaFoldDB" id="A0A4Q4SWY6"/>
<keyword evidence="4" id="KW-0964">Secreted</keyword>
<keyword evidence="5" id="KW-0472">Membrane</keyword>
<reference evidence="13 14" key="1">
    <citation type="submission" date="2018-06" db="EMBL/GenBank/DDBJ databases">
        <title>Complete Genomes of Monosporascus.</title>
        <authorList>
            <person name="Robinson A.J."/>
            <person name="Natvig D.O."/>
        </authorList>
    </citation>
    <scope>NUCLEOTIDE SEQUENCE [LARGE SCALE GENOMIC DNA]</scope>
    <source>
        <strain evidence="13 14">CBS 110550</strain>
    </source>
</reference>
<gene>
    <name evidence="13" type="ORF">DL764_008665</name>
</gene>
<comment type="caution">
    <text evidence="13">The sequence shown here is derived from an EMBL/GenBank/DDBJ whole genome shotgun (WGS) entry which is preliminary data.</text>
</comment>
<comment type="subcellular location">
    <subcellularLocation>
        <location evidence="1">Membrane</location>
        <topology evidence="1">Lipid-anchor</topology>
        <topology evidence="1">GPI-anchor</topology>
    </subcellularLocation>
    <subcellularLocation>
        <location evidence="2">Secreted</location>
    </subcellularLocation>
</comment>
<dbReference type="PROSITE" id="PS52012">
    <property type="entry name" value="CFEM"/>
    <property type="match status" value="1"/>
</dbReference>
<keyword evidence="14" id="KW-1185">Reference proteome</keyword>
<keyword evidence="9" id="KW-0479">Metal-binding</keyword>
<feature type="disulfide bond" evidence="9">
    <location>
        <begin position="44"/>
        <end position="51"/>
    </location>
</feature>
<organism evidence="13 14">
    <name type="scientific">Monosporascus ibericus</name>
    <dbReference type="NCBI Taxonomy" id="155417"/>
    <lineage>
        <taxon>Eukaryota</taxon>
        <taxon>Fungi</taxon>
        <taxon>Dikarya</taxon>
        <taxon>Ascomycota</taxon>
        <taxon>Pezizomycotina</taxon>
        <taxon>Sordariomycetes</taxon>
        <taxon>Xylariomycetidae</taxon>
        <taxon>Xylariales</taxon>
        <taxon>Xylariales incertae sedis</taxon>
        <taxon>Monosporascus</taxon>
    </lineage>
</organism>
<keyword evidence="9" id="KW-0408">Iron</keyword>
<dbReference type="Proteomes" id="UP000293360">
    <property type="component" value="Unassembled WGS sequence"/>
</dbReference>
<proteinExistence type="inferred from homology"/>
<evidence type="ECO:0000259" key="12">
    <source>
        <dbReference type="PROSITE" id="PS52012"/>
    </source>
</evidence>
<keyword evidence="9" id="KW-0349">Heme</keyword>
<dbReference type="SMART" id="SM00747">
    <property type="entry name" value="CFEM"/>
    <property type="match status" value="1"/>
</dbReference>
<comment type="similarity">
    <text evidence="3">Belongs to the RBT5 family.</text>
</comment>
<dbReference type="EMBL" id="QJNU01000708">
    <property type="protein sequence ID" value="RYO88897.1"/>
    <property type="molecule type" value="Genomic_DNA"/>
</dbReference>
<accession>A0A4Q4SWY6</accession>
<evidence type="ECO:0000256" key="8">
    <source>
        <dbReference type="ARBA" id="ARBA00023288"/>
    </source>
</evidence>
<protein>
    <recommendedName>
        <fullName evidence="12">CFEM domain-containing protein</fullName>
    </recommendedName>
</protein>
<evidence type="ECO:0000313" key="14">
    <source>
        <dbReference type="Proteomes" id="UP000293360"/>
    </source>
</evidence>
<keyword evidence="5" id="KW-0336">GPI-anchor</keyword>
<evidence type="ECO:0000256" key="5">
    <source>
        <dbReference type="ARBA" id="ARBA00022622"/>
    </source>
</evidence>
<keyword evidence="5" id="KW-0325">Glycoprotein</keyword>
<evidence type="ECO:0000313" key="13">
    <source>
        <dbReference type="EMBL" id="RYO88897.1"/>
    </source>
</evidence>
<feature type="domain" description="CFEM" evidence="12">
    <location>
        <begin position="3"/>
        <end position="114"/>
    </location>
</feature>
<evidence type="ECO:0000256" key="2">
    <source>
        <dbReference type="ARBA" id="ARBA00004613"/>
    </source>
</evidence>
<evidence type="ECO:0000256" key="10">
    <source>
        <dbReference type="SAM" id="MobiDB-lite"/>
    </source>
</evidence>
<dbReference type="InterPro" id="IPR008427">
    <property type="entry name" value="Extracellular_membr_CFEM_dom"/>
</dbReference>
<feature type="compositionally biased region" description="Polar residues" evidence="10">
    <location>
        <begin position="117"/>
        <end position="135"/>
    </location>
</feature>
<comment type="caution">
    <text evidence="9">Lacks conserved residue(s) required for the propagation of feature annotation.</text>
</comment>
<dbReference type="GO" id="GO:0005576">
    <property type="term" value="C:extracellular region"/>
    <property type="evidence" value="ECO:0007669"/>
    <property type="project" value="UniProtKB-SubCell"/>
</dbReference>
<dbReference type="OrthoDB" id="3767534at2759"/>